<comment type="subcellular location">
    <subcellularLocation>
        <location evidence="1">Cell membrane</location>
        <topology evidence="1">Multi-pass membrane protein</topology>
    </subcellularLocation>
</comment>
<keyword evidence="7 13" id="KW-1133">Transmembrane helix</keyword>
<dbReference type="CDD" id="cd10322">
    <property type="entry name" value="SLC5sbd"/>
    <property type="match status" value="1"/>
</dbReference>
<dbReference type="Pfam" id="PF00474">
    <property type="entry name" value="SSF"/>
    <property type="match status" value="1"/>
</dbReference>
<evidence type="ECO:0000256" key="7">
    <source>
        <dbReference type="ARBA" id="ARBA00022989"/>
    </source>
</evidence>
<evidence type="ECO:0000256" key="5">
    <source>
        <dbReference type="ARBA" id="ARBA00022692"/>
    </source>
</evidence>
<keyword evidence="4" id="KW-1003">Cell membrane</keyword>
<name>A0A1M4MP46_9EURY</name>
<feature type="transmembrane region" description="Helical" evidence="13">
    <location>
        <begin position="412"/>
        <end position="432"/>
    </location>
</feature>
<feature type="transmembrane region" description="Helical" evidence="13">
    <location>
        <begin position="388"/>
        <end position="406"/>
    </location>
</feature>
<keyword evidence="9" id="KW-0406">Ion transport</keyword>
<dbReference type="PANTHER" id="PTHR48086:SF3">
    <property type="entry name" value="SODIUM_PROLINE SYMPORTER"/>
    <property type="match status" value="1"/>
</dbReference>
<feature type="transmembrane region" description="Helical" evidence="13">
    <location>
        <begin position="191"/>
        <end position="212"/>
    </location>
</feature>
<comment type="similarity">
    <text evidence="2 12">Belongs to the sodium:solute symporter (SSF) (TC 2.A.21) family.</text>
</comment>
<feature type="transmembrane region" description="Helical" evidence="13">
    <location>
        <begin position="163"/>
        <end position="184"/>
    </location>
</feature>
<feature type="transmembrane region" description="Helical" evidence="13">
    <location>
        <begin position="126"/>
        <end position="151"/>
    </location>
</feature>
<keyword evidence="8" id="KW-0915">Sodium</keyword>
<dbReference type="PANTHER" id="PTHR48086">
    <property type="entry name" value="SODIUM/PROLINE SYMPORTER-RELATED"/>
    <property type="match status" value="1"/>
</dbReference>
<dbReference type="InterPro" id="IPR050277">
    <property type="entry name" value="Sodium:Solute_Symporter"/>
</dbReference>
<dbReference type="AlphaFoldDB" id="A0A1M4MP46"/>
<accession>A0A1M4MP46</accession>
<evidence type="ECO:0000313" key="14">
    <source>
        <dbReference type="EMBL" id="SCL76704.1"/>
    </source>
</evidence>
<dbReference type="Proteomes" id="UP000184671">
    <property type="component" value="Unassembled WGS sequence"/>
</dbReference>
<dbReference type="EMBL" id="FMID01000065">
    <property type="protein sequence ID" value="SCL76704.1"/>
    <property type="molecule type" value="Genomic_DNA"/>
</dbReference>
<sequence length="527" mass="55324">MAVDTGLFVAMTLVYLVLIIGLGYLGYRRTKEDDDYMVAGRKIHPVVLALSYGATFISTSAIIGFGGVAAQLGMGMIWLTVLNIGLGIFIAFVFFGKRTRRIGHKLRAVTFPDLMGKCYGSSFMQYAAGLVIVVGMPLYTAAILIGGAQFITSTLQIPYTTALIAFAAIVALYVVLGGLIAVMYTDALQGGIMLVGMTILLVLTYIQLGGVIEAHTALAGMSNLVPDALVAGGMTGWASMPAPGSSIWLTMVTTLVLGVGIGVLAQPQLVVRFMTVKDSRALNRAVLVGGPFILMMTGVAFTVGALTNVYFYQTDGLIALAAATDGNVDTIIPNFINASMPDLFIVIFMLALLAAAMSTLSSLFHVMGTSLGFDVVRRAGTGKATMRPIRIATVVMIVISVILAFVMPGSIIARATAMFMGLCASAFLPAYAHAMYSSRPSLRAAKMSLVTGTVAWFAWTAFVHVKESAALGLSNLLFGVPAVLSAPWQDVDPLVIALPLSTAALLVGCVLDRHEVAADSEESAGAA</sequence>
<reference evidence="14 15" key="1">
    <citation type="submission" date="2016-08" db="EMBL/GenBank/DDBJ databases">
        <authorList>
            <person name="Seilhamer J.J."/>
        </authorList>
    </citation>
    <scope>NUCLEOTIDE SEQUENCE [LARGE SCALE GENOMIC DNA]</scope>
    <source>
        <strain evidence="14">L21-II-0</strain>
    </source>
</reference>
<feature type="transmembrane region" description="Helical" evidence="13">
    <location>
        <begin position="76"/>
        <end position="95"/>
    </location>
</feature>
<dbReference type="GO" id="GO:0005886">
    <property type="term" value="C:plasma membrane"/>
    <property type="evidence" value="ECO:0007669"/>
    <property type="project" value="UniProtKB-SubCell"/>
</dbReference>
<evidence type="ECO:0000256" key="2">
    <source>
        <dbReference type="ARBA" id="ARBA00006434"/>
    </source>
</evidence>
<proteinExistence type="inferred from homology"/>
<evidence type="ECO:0000256" key="10">
    <source>
        <dbReference type="ARBA" id="ARBA00023136"/>
    </source>
</evidence>
<feature type="transmembrane region" description="Helical" evidence="13">
    <location>
        <begin position="286"/>
        <end position="311"/>
    </location>
</feature>
<protein>
    <submittedName>
        <fullName evidence="14">Propionate transporter</fullName>
    </submittedName>
</protein>
<keyword evidence="10 13" id="KW-0472">Membrane</keyword>
<feature type="transmembrane region" description="Helical" evidence="13">
    <location>
        <begin position="46"/>
        <end position="70"/>
    </location>
</feature>
<dbReference type="GO" id="GO:0015193">
    <property type="term" value="F:L-proline transmembrane transporter activity"/>
    <property type="evidence" value="ECO:0007669"/>
    <property type="project" value="TreeGrafter"/>
</dbReference>
<dbReference type="InterPro" id="IPR001734">
    <property type="entry name" value="Na/solute_symporter"/>
</dbReference>
<keyword evidence="5 13" id="KW-0812">Transmembrane</keyword>
<dbReference type="GO" id="GO:0015824">
    <property type="term" value="P:proline transport"/>
    <property type="evidence" value="ECO:0007669"/>
    <property type="project" value="TreeGrafter"/>
</dbReference>
<feature type="transmembrane region" description="Helical" evidence="13">
    <location>
        <begin position="247"/>
        <end position="265"/>
    </location>
</feature>
<evidence type="ECO:0000256" key="12">
    <source>
        <dbReference type="RuleBase" id="RU362091"/>
    </source>
</evidence>
<evidence type="ECO:0000256" key="3">
    <source>
        <dbReference type="ARBA" id="ARBA00022448"/>
    </source>
</evidence>
<keyword evidence="11" id="KW-0739">Sodium transport</keyword>
<dbReference type="InterPro" id="IPR038377">
    <property type="entry name" value="Na/Glc_symporter_sf"/>
</dbReference>
<evidence type="ECO:0000256" key="6">
    <source>
        <dbReference type="ARBA" id="ARBA00022847"/>
    </source>
</evidence>
<dbReference type="OrthoDB" id="9779at2157"/>
<dbReference type="STRING" id="118126.L21_2643"/>
<evidence type="ECO:0000256" key="11">
    <source>
        <dbReference type="ARBA" id="ARBA00023201"/>
    </source>
</evidence>
<evidence type="ECO:0000256" key="8">
    <source>
        <dbReference type="ARBA" id="ARBA00023053"/>
    </source>
</evidence>
<dbReference type="PROSITE" id="PS50283">
    <property type="entry name" value="NA_SOLUT_SYMP_3"/>
    <property type="match status" value="1"/>
</dbReference>
<evidence type="ECO:0000256" key="1">
    <source>
        <dbReference type="ARBA" id="ARBA00004651"/>
    </source>
</evidence>
<keyword evidence="3" id="KW-0813">Transport</keyword>
<feature type="transmembrane region" description="Helical" evidence="13">
    <location>
        <begin position="343"/>
        <end position="367"/>
    </location>
</feature>
<feature type="transmembrane region" description="Helical" evidence="13">
    <location>
        <begin position="6"/>
        <end position="25"/>
    </location>
</feature>
<evidence type="ECO:0000256" key="9">
    <source>
        <dbReference type="ARBA" id="ARBA00023065"/>
    </source>
</evidence>
<dbReference type="Gene3D" id="1.20.1730.10">
    <property type="entry name" value="Sodium/glucose cotransporter"/>
    <property type="match status" value="1"/>
</dbReference>
<dbReference type="GO" id="GO:0005298">
    <property type="term" value="F:proline:sodium symporter activity"/>
    <property type="evidence" value="ECO:0007669"/>
    <property type="project" value="TreeGrafter"/>
</dbReference>
<gene>
    <name evidence="14" type="primary">putP</name>
    <name evidence="14" type="ORF">L21_2643</name>
</gene>
<keyword evidence="6" id="KW-0769">Symport</keyword>
<evidence type="ECO:0000256" key="4">
    <source>
        <dbReference type="ARBA" id="ARBA00022475"/>
    </source>
</evidence>
<organism evidence="14 15">
    <name type="scientific">Methanoculleus chikugoensis</name>
    <dbReference type="NCBI Taxonomy" id="118126"/>
    <lineage>
        <taxon>Archaea</taxon>
        <taxon>Methanobacteriati</taxon>
        <taxon>Methanobacteriota</taxon>
        <taxon>Stenosarchaea group</taxon>
        <taxon>Methanomicrobia</taxon>
        <taxon>Methanomicrobiales</taxon>
        <taxon>Methanomicrobiaceae</taxon>
        <taxon>Methanoculleus</taxon>
    </lineage>
</organism>
<evidence type="ECO:0000256" key="13">
    <source>
        <dbReference type="SAM" id="Phobius"/>
    </source>
</evidence>
<dbReference type="RefSeq" id="WP_074370895.1">
    <property type="nucleotide sequence ID" value="NZ_FMID01000065.1"/>
</dbReference>
<evidence type="ECO:0000313" key="15">
    <source>
        <dbReference type="Proteomes" id="UP000184671"/>
    </source>
</evidence>